<protein>
    <submittedName>
        <fullName evidence="1">DUF1444 family protein</fullName>
    </submittedName>
</protein>
<dbReference type="AlphaFoldDB" id="A0AAP2DRI1"/>
<dbReference type="InterPro" id="IPR010838">
    <property type="entry name" value="DUF1444"/>
</dbReference>
<proteinExistence type="predicted"/>
<dbReference type="EMBL" id="JAHESF010000036">
    <property type="protein sequence ID" value="MBT1700189.1"/>
    <property type="molecule type" value="Genomic_DNA"/>
</dbReference>
<dbReference type="RefSeq" id="WP_254168596.1">
    <property type="nucleotide sequence ID" value="NZ_JAHESF010000036.1"/>
</dbReference>
<dbReference type="Proteomes" id="UP001319200">
    <property type="component" value="Unassembled WGS sequence"/>
</dbReference>
<gene>
    <name evidence="1" type="ORF">KK083_25090</name>
</gene>
<organism evidence="1 2">
    <name type="scientific">Chryseosolibacter histidini</name>
    <dbReference type="NCBI Taxonomy" id="2782349"/>
    <lineage>
        <taxon>Bacteria</taxon>
        <taxon>Pseudomonadati</taxon>
        <taxon>Bacteroidota</taxon>
        <taxon>Cytophagia</taxon>
        <taxon>Cytophagales</taxon>
        <taxon>Chryseotaleaceae</taxon>
        <taxon>Chryseosolibacter</taxon>
    </lineage>
</organism>
<evidence type="ECO:0000313" key="1">
    <source>
        <dbReference type="EMBL" id="MBT1700189.1"/>
    </source>
</evidence>
<accession>A0AAP2DRI1</accession>
<name>A0AAP2DRI1_9BACT</name>
<sequence length="233" mass="26674">MSFLSKLFGKSQPDNKGLDTSMEEVKKSREGYVNVGQSIFPVIKSEDDPRIKLSMANNPVMTEKISDGIVLCYLLDMGNNYEMISKKHLTEFGLTIEDIKKVAIRNLVNKVNANCKIQVMDFSEQNPAIKPFYSIQMDNNLNPSMMLLDEFWETNAKNIVKSDTIAVSIPAKNIIFFSDMKLMESFRTMRPVASQMYDASVPDGIQLTKNTYIRKNGKWILFLDTPEQMEELW</sequence>
<reference evidence="1 2" key="1">
    <citation type="submission" date="2021-05" db="EMBL/GenBank/DDBJ databases">
        <title>A Polyphasic approach of four new species of the genus Ohtaekwangia: Ohtaekwangia histidinii sp. nov., Ohtaekwangia cretensis sp. nov., Ohtaekwangia indiensis sp. nov., Ohtaekwangia reichenbachii sp. nov. from diverse environment.</title>
        <authorList>
            <person name="Octaviana S."/>
        </authorList>
    </citation>
    <scope>NUCLEOTIDE SEQUENCE [LARGE SCALE GENOMIC DNA]</scope>
    <source>
        <strain evidence="1 2">PWU4</strain>
    </source>
</reference>
<comment type="caution">
    <text evidence="1">The sequence shown here is derived from an EMBL/GenBank/DDBJ whole genome shotgun (WGS) entry which is preliminary data.</text>
</comment>
<keyword evidence="2" id="KW-1185">Reference proteome</keyword>
<evidence type="ECO:0000313" key="2">
    <source>
        <dbReference type="Proteomes" id="UP001319200"/>
    </source>
</evidence>
<dbReference type="Pfam" id="PF07285">
    <property type="entry name" value="DUF1444"/>
    <property type="match status" value="1"/>
</dbReference>